<dbReference type="Proteomes" id="UP000673691">
    <property type="component" value="Unassembled WGS sequence"/>
</dbReference>
<sequence>MGYREAEGPLAIPGGTNSRNGDRIFVSDVKPGWPPQRGPRAKAIEGNPFAVENQRKLGEGNEERCSAAADPLSGAVSGGGGGVGEREDAVVGVGDSPVRPSLSFHLEQKRDIRALHHNLRSVEPERVQKQVAVGNLGRVFFRREPAGRGRHGGGGVQNLLPVAGPPSPPRISPPTK</sequence>
<name>A0A8H7ZVU0_9FUNG</name>
<evidence type="ECO:0000313" key="3">
    <source>
        <dbReference type="Proteomes" id="UP000673691"/>
    </source>
</evidence>
<proteinExistence type="predicted"/>
<keyword evidence="3" id="KW-1185">Reference proteome</keyword>
<organism evidence="2 3">
    <name type="scientific">Olpidium bornovanus</name>
    <dbReference type="NCBI Taxonomy" id="278681"/>
    <lineage>
        <taxon>Eukaryota</taxon>
        <taxon>Fungi</taxon>
        <taxon>Fungi incertae sedis</taxon>
        <taxon>Olpidiomycota</taxon>
        <taxon>Olpidiomycotina</taxon>
        <taxon>Olpidiomycetes</taxon>
        <taxon>Olpidiales</taxon>
        <taxon>Olpidiaceae</taxon>
        <taxon>Olpidium</taxon>
    </lineage>
</organism>
<accession>A0A8H7ZVU0</accession>
<evidence type="ECO:0000256" key="1">
    <source>
        <dbReference type="SAM" id="MobiDB-lite"/>
    </source>
</evidence>
<feature type="region of interest" description="Disordered" evidence="1">
    <location>
        <begin position="1"/>
        <end position="22"/>
    </location>
</feature>
<evidence type="ECO:0000313" key="2">
    <source>
        <dbReference type="EMBL" id="KAG5460082.1"/>
    </source>
</evidence>
<comment type="caution">
    <text evidence="2">The sequence shown here is derived from an EMBL/GenBank/DDBJ whole genome shotgun (WGS) entry which is preliminary data.</text>
</comment>
<feature type="region of interest" description="Disordered" evidence="1">
    <location>
        <begin position="144"/>
        <end position="176"/>
    </location>
</feature>
<feature type="compositionally biased region" description="Pro residues" evidence="1">
    <location>
        <begin position="163"/>
        <end position="176"/>
    </location>
</feature>
<reference evidence="2 3" key="1">
    <citation type="journal article" name="Sci. Rep.">
        <title>Genome-scale phylogenetic analyses confirm Olpidium as the closest living zoosporic fungus to the non-flagellated, terrestrial fungi.</title>
        <authorList>
            <person name="Chang Y."/>
            <person name="Rochon D."/>
            <person name="Sekimoto S."/>
            <person name="Wang Y."/>
            <person name="Chovatia M."/>
            <person name="Sandor L."/>
            <person name="Salamov A."/>
            <person name="Grigoriev I.V."/>
            <person name="Stajich J.E."/>
            <person name="Spatafora J.W."/>
        </authorList>
    </citation>
    <scope>NUCLEOTIDE SEQUENCE [LARGE SCALE GENOMIC DNA]</scope>
    <source>
        <strain evidence="2">S191</strain>
    </source>
</reference>
<protein>
    <submittedName>
        <fullName evidence="2">Uncharacterized protein</fullName>
    </submittedName>
</protein>
<dbReference type="EMBL" id="JAEFCI010005806">
    <property type="protein sequence ID" value="KAG5460082.1"/>
    <property type="molecule type" value="Genomic_DNA"/>
</dbReference>
<feature type="non-terminal residue" evidence="2">
    <location>
        <position position="176"/>
    </location>
</feature>
<gene>
    <name evidence="2" type="ORF">BJ554DRAFT_7914</name>
</gene>
<dbReference type="AlphaFoldDB" id="A0A8H7ZVU0"/>
<feature type="region of interest" description="Disordered" evidence="1">
    <location>
        <begin position="60"/>
        <end position="97"/>
    </location>
</feature>